<keyword evidence="5" id="KW-1185">Reference proteome</keyword>
<keyword evidence="2" id="KW-1133">Transmembrane helix</keyword>
<evidence type="ECO:0008006" key="6">
    <source>
        <dbReference type="Google" id="ProtNLM"/>
    </source>
</evidence>
<feature type="region of interest" description="Disordered" evidence="1">
    <location>
        <begin position="93"/>
        <end position="130"/>
    </location>
</feature>
<reference evidence="4" key="1">
    <citation type="submission" date="2013-10" db="EMBL/GenBank/DDBJ databases">
        <title>Genomic analysis of the causative agents of coccidiosis in chickens.</title>
        <authorList>
            <person name="Reid A.J."/>
            <person name="Blake D."/>
            <person name="Billington K."/>
            <person name="Browne H."/>
            <person name="Dunn M."/>
            <person name="Hung S."/>
            <person name="Kawahara F."/>
            <person name="Miranda-Saavedra D."/>
            <person name="Mourier T."/>
            <person name="Nagra H."/>
            <person name="Otto T.D."/>
            <person name="Rawlings N."/>
            <person name="Sanchez A."/>
            <person name="Sanders M."/>
            <person name="Subramaniam C."/>
            <person name="Tay Y."/>
            <person name="Dear P."/>
            <person name="Doerig C."/>
            <person name="Gruber A."/>
            <person name="Parkinson J."/>
            <person name="Shirley M."/>
            <person name="Wan K.L."/>
            <person name="Berriman M."/>
            <person name="Tomley F."/>
            <person name="Pain A."/>
        </authorList>
    </citation>
    <scope>NUCLEOTIDE SEQUENCE</scope>
    <source>
        <strain evidence="4">Houghton</strain>
    </source>
</reference>
<dbReference type="EMBL" id="HG670597">
    <property type="protein sequence ID" value="CDI77239.1"/>
    <property type="molecule type" value="Genomic_DNA"/>
</dbReference>
<evidence type="ECO:0000313" key="4">
    <source>
        <dbReference type="EMBL" id="CDI77239.1"/>
    </source>
</evidence>
<dbReference type="AlphaFoldDB" id="U6GFA0"/>
<sequence length="806" mass="88373">MALCRFVLLSTVLFTGRAVVVAMDLHEQRLMEAPTLLRGGASMEEVKIIPPPAEVLRSPQFSSLLDAYTEDTALERALGECRLWIDVERFRASETTGDPPKPASDVTERGESRDTASFPQHTMRPTTGKGRCASLNKRFGWTVRSSSGSFEDSFSSAVCTEAPWFADIEVVKVDYDGTDELNLGDVRLHVKYIHLPQGDPSQDMAPIIPMAPFQILTPSGDDGAGPPRPGEKSIVFCLEKGQPVLLSRPVENETAYLEFLPGPWSVEVDVELYADVSRPMGVGVRLRVKDNVAVTLPPSRLLPFNTKGLSTEQWLLLELAEVHSQQQRQNGATDMQEAHELDVAEMWEKIQRERAMEAFATNQCRLKRGAKFGDPVQLDCLPDIKGQSRKELVMNGVDVVRRGVIGLVLALIPTLGINAAFHSLIGSKDSFTQRVENAAAELSLFSLKRECRVALPLGNLGRPEADKLTMDTIVLGWTSQQTELLDEIASEMLQLYAKGGKDRRIHKTEGKVLFEEASDSLTIHVPVSTLGYARRVRLGLQFERDAEVVFTFIDMGGHFHPFHKVISTQGDTAAVNEQRDVLATTGVAQPSHHITAKTMGETAGKAGPATERETSAQEAQKAAAQETSDQVGAEIGDKDIPGEQLEVETSVEDAQMKMTGEVGAAAGAKGKPGSTKDNEEEIITYLQLLWQKVGEPQYRELKRTAIANIVWDVGISAAFLVIAFVTAKLMGSINGRTVADMLRERRVRRLASLRASEIDITVLSSETHVHETSFERNPPTEEDAAVAEGVEANGMLKSPSMTRDQV</sequence>
<keyword evidence="2" id="KW-0472">Membrane</keyword>
<accession>U6GFA0</accession>
<evidence type="ECO:0000256" key="2">
    <source>
        <dbReference type="SAM" id="Phobius"/>
    </source>
</evidence>
<feature type="chain" id="PRO_5004669748" description="Transmembrane protein" evidence="3">
    <location>
        <begin position="23"/>
        <end position="806"/>
    </location>
</feature>
<dbReference type="RefSeq" id="XP_013252365.1">
    <property type="nucleotide sequence ID" value="XM_013396911.1"/>
</dbReference>
<feature type="signal peptide" evidence="3">
    <location>
        <begin position="1"/>
        <end position="22"/>
    </location>
</feature>
<keyword evidence="2" id="KW-0812">Transmembrane</keyword>
<dbReference type="OMA" id="TEAPWFA"/>
<dbReference type="Proteomes" id="UP000018050">
    <property type="component" value="Unassembled WGS sequence"/>
</dbReference>
<organism evidence="4 5">
    <name type="scientific">Eimeria acervulina</name>
    <name type="common">Coccidian parasite</name>
    <dbReference type="NCBI Taxonomy" id="5801"/>
    <lineage>
        <taxon>Eukaryota</taxon>
        <taxon>Sar</taxon>
        <taxon>Alveolata</taxon>
        <taxon>Apicomplexa</taxon>
        <taxon>Conoidasida</taxon>
        <taxon>Coccidia</taxon>
        <taxon>Eucoccidiorida</taxon>
        <taxon>Eimeriorina</taxon>
        <taxon>Eimeriidae</taxon>
        <taxon>Eimeria</taxon>
    </lineage>
</organism>
<dbReference type="GeneID" id="25270348"/>
<feature type="transmembrane region" description="Helical" evidence="2">
    <location>
        <begin position="709"/>
        <end position="727"/>
    </location>
</feature>
<protein>
    <recommendedName>
        <fullName evidence="6">Transmembrane protein</fullName>
    </recommendedName>
</protein>
<gene>
    <name evidence="4" type="ORF">EAH_00022780</name>
</gene>
<reference evidence="4" key="2">
    <citation type="submission" date="2013-10" db="EMBL/GenBank/DDBJ databases">
        <authorList>
            <person name="Aslett M."/>
        </authorList>
    </citation>
    <scope>NUCLEOTIDE SEQUENCE</scope>
    <source>
        <strain evidence="4">Houghton</strain>
    </source>
</reference>
<dbReference type="OrthoDB" id="346100at2759"/>
<keyword evidence="3" id="KW-0732">Signal</keyword>
<evidence type="ECO:0000256" key="3">
    <source>
        <dbReference type="SAM" id="SignalP"/>
    </source>
</evidence>
<evidence type="ECO:0000313" key="5">
    <source>
        <dbReference type="Proteomes" id="UP000018050"/>
    </source>
</evidence>
<proteinExistence type="predicted"/>
<evidence type="ECO:0000256" key="1">
    <source>
        <dbReference type="SAM" id="MobiDB-lite"/>
    </source>
</evidence>
<feature type="compositionally biased region" description="Low complexity" evidence="1">
    <location>
        <begin position="616"/>
        <end position="628"/>
    </location>
</feature>
<name>U6GFA0_EIMAC</name>
<feature type="region of interest" description="Disordered" evidence="1">
    <location>
        <begin position="593"/>
        <end position="643"/>
    </location>
</feature>
<dbReference type="VEuPathDB" id="ToxoDB:EAH_00022780"/>
<feature type="compositionally biased region" description="Polar residues" evidence="1">
    <location>
        <begin position="115"/>
        <end position="125"/>
    </location>
</feature>